<dbReference type="OrthoDB" id="10382869at2759"/>
<reference evidence="1 2" key="1">
    <citation type="submission" date="2016-02" db="EMBL/GenBank/DDBJ databases">
        <title>Genome analysis of coral dinoflagellate symbionts highlights evolutionary adaptations to a symbiotic lifestyle.</title>
        <authorList>
            <person name="Aranda M."/>
            <person name="Li Y."/>
            <person name="Liew Y.J."/>
            <person name="Baumgarten S."/>
            <person name="Simakov O."/>
            <person name="Wilson M."/>
            <person name="Piel J."/>
            <person name="Ashoor H."/>
            <person name="Bougouffa S."/>
            <person name="Bajic V.B."/>
            <person name="Ryu T."/>
            <person name="Ravasi T."/>
            <person name="Bayer T."/>
            <person name="Micklem G."/>
            <person name="Kim H."/>
            <person name="Bhak J."/>
            <person name="Lajeunesse T.C."/>
            <person name="Voolstra C.R."/>
        </authorList>
    </citation>
    <scope>NUCLEOTIDE SEQUENCE [LARGE SCALE GENOMIC DNA]</scope>
    <source>
        <strain evidence="1 2">CCMP2467</strain>
    </source>
</reference>
<organism evidence="1 2">
    <name type="scientific">Symbiodinium microadriaticum</name>
    <name type="common">Dinoflagellate</name>
    <name type="synonym">Zooxanthella microadriatica</name>
    <dbReference type="NCBI Taxonomy" id="2951"/>
    <lineage>
        <taxon>Eukaryota</taxon>
        <taxon>Sar</taxon>
        <taxon>Alveolata</taxon>
        <taxon>Dinophyceae</taxon>
        <taxon>Suessiales</taxon>
        <taxon>Symbiodiniaceae</taxon>
        <taxon>Symbiodinium</taxon>
    </lineage>
</organism>
<dbReference type="AlphaFoldDB" id="A0A1Q9CHA6"/>
<protein>
    <submittedName>
        <fullName evidence="1">Uncharacterized protein</fullName>
    </submittedName>
</protein>
<comment type="caution">
    <text evidence="1">The sequence shown here is derived from an EMBL/GenBank/DDBJ whole genome shotgun (WGS) entry which is preliminary data.</text>
</comment>
<accession>A0A1Q9CHA6</accession>
<gene>
    <name evidence="1" type="ORF">AK812_SmicGene37048</name>
</gene>
<dbReference type="EMBL" id="LSRX01001206">
    <property type="protein sequence ID" value="OLP82305.1"/>
    <property type="molecule type" value="Genomic_DNA"/>
</dbReference>
<name>A0A1Q9CHA6_SYMMI</name>
<dbReference type="Proteomes" id="UP000186817">
    <property type="component" value="Unassembled WGS sequence"/>
</dbReference>
<keyword evidence="2" id="KW-1185">Reference proteome</keyword>
<evidence type="ECO:0000313" key="2">
    <source>
        <dbReference type="Proteomes" id="UP000186817"/>
    </source>
</evidence>
<sequence length="162" mass="18010">MASWRHLTPWRVGGGTCGVKRPPVYAVGELDATGSRAGAGAGDPFCAPFALLLEGCWDWPTRHKWLELTANLLEVSGNEPIRSREVEPMEKLDLHMRPVWTLSFQVDGGKDGVHNRLREYFRLSDHNVLMFAGHRFFVGVEGVAKAPWPSKIDGGELHQPVP</sequence>
<proteinExistence type="predicted"/>
<evidence type="ECO:0000313" key="1">
    <source>
        <dbReference type="EMBL" id="OLP82305.1"/>
    </source>
</evidence>